<dbReference type="Proteomes" id="UP000001055">
    <property type="component" value="Unassembled WGS sequence"/>
</dbReference>
<evidence type="ECO:0000313" key="3">
    <source>
        <dbReference type="Proteomes" id="UP000001055"/>
    </source>
</evidence>
<reference evidence="3" key="1">
    <citation type="journal article" date="2007" name="Plant Cell">
        <title>Dothideomycete-plant interactions illuminated by genome sequencing and EST analysis of the wheat pathogen Stagonospora nodorum.</title>
        <authorList>
            <person name="Hane J.K."/>
            <person name="Lowe R.G."/>
            <person name="Solomon P.S."/>
            <person name="Tan K.C."/>
            <person name="Schoch C.L."/>
            <person name="Spatafora J.W."/>
            <person name="Crous P.W."/>
            <person name="Kodira C."/>
            <person name="Birren B.W."/>
            <person name="Galagan J.E."/>
            <person name="Torriani S.F."/>
            <person name="McDonald B.A."/>
            <person name="Oliver R.P."/>
        </authorList>
    </citation>
    <scope>NUCLEOTIDE SEQUENCE [LARGE SCALE GENOMIC DNA]</scope>
    <source>
        <strain evidence="3">SN15 / ATCC MYA-4574 / FGSC 10173</strain>
    </source>
</reference>
<proteinExistence type="predicted"/>
<feature type="compositionally biased region" description="Basic residues" evidence="1">
    <location>
        <begin position="1"/>
        <end position="10"/>
    </location>
</feature>
<dbReference type="AlphaFoldDB" id="Q0UVV4"/>
<sequence length="145" mass="15853">MVAPHGRIRGGGHGTSAQYGQHCSKVPPTLHTSNEFVHYQAPLWALRHTQTTRIGTMLMAAPYPFGVEHSLGRFLVFITFPNKFGKTARSTTLAVGVEPEDGYWGNGNSVAKATGLGFQPVTVWRRCFYLLGQSPGPTLPLHHGR</sequence>
<dbReference type="RefSeq" id="XP_001794536.1">
    <property type="nucleotide sequence ID" value="XM_001794484.1"/>
</dbReference>
<evidence type="ECO:0000256" key="1">
    <source>
        <dbReference type="SAM" id="MobiDB-lite"/>
    </source>
</evidence>
<name>Q0UVV4_PHANO</name>
<dbReference type="EMBL" id="CH445330">
    <property type="protein sequence ID" value="EAT87870.1"/>
    <property type="molecule type" value="Genomic_DNA"/>
</dbReference>
<dbReference type="KEGG" id="pno:SNOG_04110"/>
<accession>Q0UVV4</accession>
<protein>
    <submittedName>
        <fullName evidence="2">Uncharacterized protein</fullName>
    </submittedName>
</protein>
<feature type="region of interest" description="Disordered" evidence="1">
    <location>
        <begin position="1"/>
        <end position="24"/>
    </location>
</feature>
<gene>
    <name evidence="2" type="ORF">SNOG_04110</name>
</gene>
<dbReference type="InParanoid" id="Q0UVV4"/>
<organism evidence="2 3">
    <name type="scientific">Phaeosphaeria nodorum (strain SN15 / ATCC MYA-4574 / FGSC 10173)</name>
    <name type="common">Glume blotch fungus</name>
    <name type="synonym">Parastagonospora nodorum</name>
    <dbReference type="NCBI Taxonomy" id="321614"/>
    <lineage>
        <taxon>Eukaryota</taxon>
        <taxon>Fungi</taxon>
        <taxon>Dikarya</taxon>
        <taxon>Ascomycota</taxon>
        <taxon>Pezizomycotina</taxon>
        <taxon>Dothideomycetes</taxon>
        <taxon>Pleosporomycetidae</taxon>
        <taxon>Pleosporales</taxon>
        <taxon>Pleosporineae</taxon>
        <taxon>Phaeosphaeriaceae</taxon>
        <taxon>Parastagonospora</taxon>
    </lineage>
</organism>
<dbReference type="GeneID" id="5971404"/>
<evidence type="ECO:0000313" key="2">
    <source>
        <dbReference type="EMBL" id="EAT87870.1"/>
    </source>
</evidence>